<feature type="region of interest" description="Disordered" evidence="1">
    <location>
        <begin position="1"/>
        <end position="90"/>
    </location>
</feature>
<dbReference type="AlphaFoldDB" id="A0A645F3X5"/>
<accession>A0A645F3X5</accession>
<proteinExistence type="predicted"/>
<comment type="caution">
    <text evidence="2">The sequence shown here is derived from an EMBL/GenBank/DDBJ whole genome shotgun (WGS) entry which is preliminary data.</text>
</comment>
<evidence type="ECO:0000313" key="2">
    <source>
        <dbReference type="EMBL" id="MPN08867.1"/>
    </source>
</evidence>
<reference evidence="2" key="1">
    <citation type="submission" date="2019-08" db="EMBL/GenBank/DDBJ databases">
        <authorList>
            <person name="Kucharzyk K."/>
            <person name="Murdoch R.W."/>
            <person name="Higgins S."/>
            <person name="Loffler F."/>
        </authorList>
    </citation>
    <scope>NUCLEOTIDE SEQUENCE</scope>
</reference>
<feature type="compositionally biased region" description="Gly residues" evidence="1">
    <location>
        <begin position="9"/>
        <end position="28"/>
    </location>
</feature>
<evidence type="ECO:0000256" key="1">
    <source>
        <dbReference type="SAM" id="MobiDB-lite"/>
    </source>
</evidence>
<dbReference type="EMBL" id="VSSQ01054956">
    <property type="protein sequence ID" value="MPN08867.1"/>
    <property type="molecule type" value="Genomic_DNA"/>
</dbReference>
<sequence length="90" mass="8907">MQRPLRKAGYGGYDRPGHGQRGAGGSGHPGCSRYDGAGGMGKHTAPFGTGASHRGDAFDPASPKRYAAGPSGMGGERAVGGGRQALGLPA</sequence>
<organism evidence="2">
    <name type="scientific">bioreactor metagenome</name>
    <dbReference type="NCBI Taxonomy" id="1076179"/>
    <lineage>
        <taxon>unclassified sequences</taxon>
        <taxon>metagenomes</taxon>
        <taxon>ecological metagenomes</taxon>
    </lineage>
</organism>
<name>A0A645F3X5_9ZZZZ</name>
<gene>
    <name evidence="2" type="ORF">SDC9_156153</name>
</gene>
<protein>
    <submittedName>
        <fullName evidence="2">Uncharacterized protein</fullName>
    </submittedName>
</protein>
<feature type="compositionally biased region" description="Gly residues" evidence="1">
    <location>
        <begin position="71"/>
        <end position="84"/>
    </location>
</feature>